<evidence type="ECO:0000256" key="7">
    <source>
        <dbReference type="RuleBase" id="RU003887"/>
    </source>
</evidence>
<sequence length="242" mass="27186">MTLEKMLQSQGFGSRKQCAQLIREGRVRVGERLATDPSTPFFSNETPNFQVDDQVWPYRPQAYLLLHKPAHVECSHAPQHHPSVFSLLPAPLVLRGVECVGRLDEDTTGLLLLSDNGQFIHGLSSPKRKVSKTYLATLRYPINPEFLEKLWQGVLLHGETECLKADACLAEDDFCLRFTISQGKYHQVKRMVAAAGNRVEALHRCAMGQLQLSEDLLPGQWRWLESSDFSLLGLAPGDFGFV</sequence>
<comment type="function">
    <text evidence="5">Responsible for synthesis of pseudouridine from uracil-516 in 16S ribosomal RNA.</text>
</comment>
<dbReference type="GO" id="GO:0000455">
    <property type="term" value="P:enzyme-directed rRNA pseudouridine synthesis"/>
    <property type="evidence" value="ECO:0007669"/>
    <property type="project" value="UniProtKB-ARBA"/>
</dbReference>
<dbReference type="Proteomes" id="UP000683428">
    <property type="component" value="Chromosome"/>
</dbReference>
<dbReference type="PROSITE" id="PS01149">
    <property type="entry name" value="PSI_RSU"/>
    <property type="match status" value="1"/>
</dbReference>
<dbReference type="InterPro" id="IPR042092">
    <property type="entry name" value="PsdUridine_s_RsuA/RluB/E/F_cat"/>
</dbReference>
<dbReference type="SUPFAM" id="SSF55174">
    <property type="entry name" value="Alpha-L RNA-binding motif"/>
    <property type="match status" value="1"/>
</dbReference>
<dbReference type="InterPro" id="IPR020103">
    <property type="entry name" value="PsdUridine_synth_cat_dom_sf"/>
</dbReference>
<dbReference type="Gene3D" id="3.30.70.580">
    <property type="entry name" value="Pseudouridine synthase I, catalytic domain, N-terminal subdomain"/>
    <property type="match status" value="1"/>
</dbReference>
<dbReference type="InterPro" id="IPR002942">
    <property type="entry name" value="S4_RNA-bd"/>
</dbReference>
<keyword evidence="10" id="KW-1185">Reference proteome</keyword>
<dbReference type="EC" id="5.4.99.-" evidence="7"/>
<dbReference type="InterPro" id="IPR036986">
    <property type="entry name" value="S4_RNA-bd_sf"/>
</dbReference>
<evidence type="ECO:0000313" key="10">
    <source>
        <dbReference type="Proteomes" id="UP000683428"/>
    </source>
</evidence>
<dbReference type="EMBL" id="CP064782">
    <property type="protein sequence ID" value="QWT50495.1"/>
    <property type="molecule type" value="Genomic_DNA"/>
</dbReference>
<proteinExistence type="inferred from homology"/>
<accession>A0A975SR37</accession>
<evidence type="ECO:0000256" key="6">
    <source>
        <dbReference type="PROSITE-ProRule" id="PRU00182"/>
    </source>
</evidence>
<comment type="catalytic activity">
    <reaction evidence="4">
        <text>uridine(516) in 16S rRNA = pseudouridine(516) in 16S rRNA</text>
        <dbReference type="Rhea" id="RHEA:38867"/>
        <dbReference type="Rhea" id="RHEA-COMP:10089"/>
        <dbReference type="Rhea" id="RHEA-COMP:10090"/>
        <dbReference type="ChEBI" id="CHEBI:65314"/>
        <dbReference type="ChEBI" id="CHEBI:65315"/>
        <dbReference type="EC" id="5.4.99.19"/>
    </reaction>
</comment>
<dbReference type="CDD" id="cd02553">
    <property type="entry name" value="PseudoU_synth_RsuA"/>
    <property type="match status" value="1"/>
</dbReference>
<dbReference type="InterPro" id="IPR020094">
    <property type="entry name" value="TruA/RsuA/RluB/E/F_N"/>
</dbReference>
<name>A0A975SR37_9RHOO</name>
<dbReference type="PANTHER" id="PTHR47683">
    <property type="entry name" value="PSEUDOURIDINE SYNTHASE FAMILY PROTEIN-RELATED"/>
    <property type="match status" value="1"/>
</dbReference>
<dbReference type="AlphaFoldDB" id="A0A975SR37"/>
<gene>
    <name evidence="9" type="ORF">Azoinq_07060</name>
</gene>
<dbReference type="NCBIfam" id="TIGR00093">
    <property type="entry name" value="pseudouridine synthase"/>
    <property type="match status" value="1"/>
</dbReference>
<dbReference type="Pfam" id="PF01479">
    <property type="entry name" value="S4"/>
    <property type="match status" value="1"/>
</dbReference>
<evidence type="ECO:0000256" key="5">
    <source>
        <dbReference type="ARBA" id="ARBA00037590"/>
    </source>
</evidence>
<keyword evidence="2 6" id="KW-0694">RNA-binding</keyword>
<dbReference type="InterPro" id="IPR000748">
    <property type="entry name" value="PsdUridine_synth_RsuA/RluB/E/F"/>
</dbReference>
<dbReference type="CDD" id="cd00165">
    <property type="entry name" value="S4"/>
    <property type="match status" value="1"/>
</dbReference>
<evidence type="ECO:0000256" key="2">
    <source>
        <dbReference type="ARBA" id="ARBA00022884"/>
    </source>
</evidence>
<dbReference type="InterPro" id="IPR050343">
    <property type="entry name" value="RsuA_PseudoU_synthase"/>
</dbReference>
<reference evidence="9" key="1">
    <citation type="submission" date="2020-11" db="EMBL/GenBank/DDBJ databases">
        <title>Azospira inquinata sp. nov.</title>
        <authorList>
            <person name="Moe W.M."/>
            <person name="Mikes M.C."/>
        </authorList>
    </citation>
    <scope>NUCLEOTIDE SEQUENCE</scope>
    <source>
        <strain evidence="9">Azo-3</strain>
    </source>
</reference>
<feature type="domain" description="RNA-binding S4" evidence="8">
    <location>
        <begin position="1"/>
        <end position="65"/>
    </location>
</feature>
<evidence type="ECO:0000256" key="3">
    <source>
        <dbReference type="ARBA" id="ARBA00023235"/>
    </source>
</evidence>
<dbReference type="SUPFAM" id="SSF55120">
    <property type="entry name" value="Pseudouridine synthase"/>
    <property type="match status" value="1"/>
</dbReference>
<protein>
    <recommendedName>
        <fullName evidence="7">Pseudouridine synthase</fullName>
        <ecNumber evidence="7">5.4.99.-</ecNumber>
    </recommendedName>
</protein>
<dbReference type="PROSITE" id="PS50889">
    <property type="entry name" value="S4"/>
    <property type="match status" value="1"/>
</dbReference>
<organism evidence="9 10">
    <name type="scientific">Azospira inquinata</name>
    <dbReference type="NCBI Taxonomy" id="2785627"/>
    <lineage>
        <taxon>Bacteria</taxon>
        <taxon>Pseudomonadati</taxon>
        <taxon>Pseudomonadota</taxon>
        <taxon>Betaproteobacteria</taxon>
        <taxon>Rhodocyclales</taxon>
        <taxon>Rhodocyclaceae</taxon>
        <taxon>Azospira</taxon>
    </lineage>
</organism>
<comment type="similarity">
    <text evidence="1 7">Belongs to the pseudouridine synthase RsuA family.</text>
</comment>
<dbReference type="InterPro" id="IPR006145">
    <property type="entry name" value="PsdUridine_synth_RsuA/RluA"/>
</dbReference>
<dbReference type="KEGG" id="aiq:Azoinq_07060"/>
<dbReference type="Pfam" id="PF00849">
    <property type="entry name" value="PseudoU_synth_2"/>
    <property type="match status" value="1"/>
</dbReference>
<evidence type="ECO:0000256" key="1">
    <source>
        <dbReference type="ARBA" id="ARBA00008348"/>
    </source>
</evidence>
<dbReference type="GO" id="GO:0003723">
    <property type="term" value="F:RNA binding"/>
    <property type="evidence" value="ECO:0007669"/>
    <property type="project" value="UniProtKB-KW"/>
</dbReference>
<dbReference type="SMART" id="SM00363">
    <property type="entry name" value="S4"/>
    <property type="match status" value="1"/>
</dbReference>
<dbReference type="GO" id="GO:0160136">
    <property type="term" value="F:16S rRNA pseudouridine(516) synthase activity"/>
    <property type="evidence" value="ECO:0007669"/>
    <property type="project" value="UniProtKB-EC"/>
</dbReference>
<evidence type="ECO:0000259" key="8">
    <source>
        <dbReference type="SMART" id="SM00363"/>
    </source>
</evidence>
<dbReference type="Gene3D" id="3.30.70.1560">
    <property type="entry name" value="Alpha-L RNA-binding motif"/>
    <property type="match status" value="1"/>
</dbReference>
<evidence type="ECO:0000256" key="4">
    <source>
        <dbReference type="ARBA" id="ARBA00036749"/>
    </source>
</evidence>
<dbReference type="Gene3D" id="3.10.290.10">
    <property type="entry name" value="RNA-binding S4 domain"/>
    <property type="match status" value="1"/>
</dbReference>
<dbReference type="InterPro" id="IPR018496">
    <property type="entry name" value="PsdUridine_synth_RsuA/RluB_CS"/>
</dbReference>
<dbReference type="PANTHER" id="PTHR47683:SF4">
    <property type="entry name" value="PSEUDOURIDINE SYNTHASE"/>
    <property type="match status" value="1"/>
</dbReference>
<evidence type="ECO:0000313" key="9">
    <source>
        <dbReference type="EMBL" id="QWT50495.1"/>
    </source>
</evidence>
<keyword evidence="3 7" id="KW-0413">Isomerase</keyword>